<accession>A0A3S9MSE2</accession>
<evidence type="ECO:0000313" key="4">
    <source>
        <dbReference type="Proteomes" id="UP000272924"/>
    </source>
</evidence>
<evidence type="ECO:0000259" key="2">
    <source>
        <dbReference type="Pfam" id="PF06970"/>
    </source>
</evidence>
<dbReference type="EMBL" id="CP034543">
    <property type="protein sequence ID" value="AZQ42050.1"/>
    <property type="molecule type" value="Genomic_DNA"/>
</dbReference>
<feature type="compositionally biased region" description="Polar residues" evidence="1">
    <location>
        <begin position="164"/>
        <end position="173"/>
    </location>
</feature>
<protein>
    <submittedName>
        <fullName evidence="3">Replication initiator protein A</fullName>
    </submittedName>
</protein>
<dbReference type="AlphaFoldDB" id="A0A3S9MSE2"/>
<evidence type="ECO:0000313" key="3">
    <source>
        <dbReference type="EMBL" id="AZQ42050.1"/>
    </source>
</evidence>
<dbReference type="RefSeq" id="WP_126467327.1">
    <property type="nucleotide sequence ID" value="NZ_CP034543.1"/>
</dbReference>
<sequence length="311" mass="36033">MERITVEQVENSERFYRLPKALFELDRYKKMSSDSKFLYAILKDRAELSIKNKWIDSEGCVYFIFTIDELKEMTGWGKDKIIKLKKELAKFELLEEERKGLNKPNRLYLGKIKIELSTGFKPVKSTEVGKSEVRKSEKPNSRSRKIRSLEVDFPEPNDTDNSDTDYNGNSMSRKANPISKEISSPAGAMDLSTPEESVKYIQPEYYSLLQVIADRYNGKFTQLDLFTGEFQNYKLTHYQKMMIGQYLSDGYVTSGEVLDIIERIPIDSESPLAYLLKCLENLKEERRLEAKMIAHRNAEMKYEDSGKAALV</sequence>
<reference evidence="4" key="1">
    <citation type="submission" date="2018-12" db="EMBL/GenBank/DDBJ databases">
        <title>Genome sequencing of Streptococcus sp. KCOM 2412 (= ChDC F135).</title>
        <authorList>
            <person name="Kook J.-K."/>
            <person name="Park S.-N."/>
            <person name="Lim Y.K."/>
        </authorList>
    </citation>
    <scope>NUCLEOTIDE SEQUENCE [LARGE SCALE GENOMIC DNA]</scope>
    <source>
        <strain evidence="4">KCOM 2412</strain>
    </source>
</reference>
<name>A0A3S9MSE2_9STRE</name>
<feature type="compositionally biased region" description="Basic and acidic residues" evidence="1">
    <location>
        <begin position="127"/>
        <end position="140"/>
    </location>
</feature>
<organism evidence="3 4">
    <name type="scientific">Streptococcus periodonticum</name>
    <dbReference type="NCBI Taxonomy" id="2490633"/>
    <lineage>
        <taxon>Bacteria</taxon>
        <taxon>Bacillati</taxon>
        <taxon>Bacillota</taxon>
        <taxon>Bacilli</taxon>
        <taxon>Lactobacillales</taxon>
        <taxon>Streptococcaceae</taxon>
        <taxon>Streptococcus</taxon>
    </lineage>
</organism>
<dbReference type="KEGG" id="spei:EHW89_06075"/>
<dbReference type="InterPro" id="IPR010724">
    <property type="entry name" value="RepA_N"/>
</dbReference>
<proteinExistence type="predicted"/>
<keyword evidence="4" id="KW-1185">Reference proteome</keyword>
<gene>
    <name evidence="3" type="ORF">EHW89_06075</name>
</gene>
<feature type="compositionally biased region" description="Acidic residues" evidence="1">
    <location>
        <begin position="152"/>
        <end position="163"/>
    </location>
</feature>
<feature type="region of interest" description="Disordered" evidence="1">
    <location>
        <begin position="127"/>
        <end position="188"/>
    </location>
</feature>
<feature type="domain" description="Replication initiator A N-terminal" evidence="2">
    <location>
        <begin position="14"/>
        <end position="88"/>
    </location>
</feature>
<evidence type="ECO:0000256" key="1">
    <source>
        <dbReference type="SAM" id="MobiDB-lite"/>
    </source>
</evidence>
<dbReference type="Proteomes" id="UP000272924">
    <property type="component" value="Chromosome"/>
</dbReference>
<dbReference type="Pfam" id="PF06970">
    <property type="entry name" value="RepA_N"/>
    <property type="match status" value="1"/>
</dbReference>